<evidence type="ECO:0000313" key="2">
    <source>
        <dbReference type="EMBL" id="QHT05883.1"/>
    </source>
</evidence>
<protein>
    <recommendedName>
        <fullName evidence="3">Nucleotide-diphospho-sugar transferase domain-containing protein</fullName>
    </recommendedName>
</protein>
<reference evidence="2" key="1">
    <citation type="journal article" date="2020" name="Nature">
        <title>Giant virus diversity and host interactions through global metagenomics.</title>
        <authorList>
            <person name="Schulz F."/>
            <person name="Roux S."/>
            <person name="Paez-Espino D."/>
            <person name="Jungbluth S."/>
            <person name="Walsh D.A."/>
            <person name="Denef V.J."/>
            <person name="McMahon K.D."/>
            <person name="Konstantinidis K.T."/>
            <person name="Eloe-Fadrosh E.A."/>
            <person name="Kyrpides N.C."/>
            <person name="Woyke T."/>
        </authorList>
    </citation>
    <scope>NUCLEOTIDE SEQUENCE</scope>
    <source>
        <strain evidence="2">GVMAG-M-3300021425-14</strain>
    </source>
</reference>
<evidence type="ECO:0000256" key="1">
    <source>
        <dbReference type="SAM" id="Phobius"/>
    </source>
</evidence>
<dbReference type="CDD" id="cd00761">
    <property type="entry name" value="Glyco_tranf_GTA_type"/>
    <property type="match status" value="1"/>
</dbReference>
<dbReference type="EMBL" id="MN739460">
    <property type="protein sequence ID" value="QHT05883.1"/>
    <property type="molecule type" value="Genomic_DNA"/>
</dbReference>
<organism evidence="2">
    <name type="scientific">viral metagenome</name>
    <dbReference type="NCBI Taxonomy" id="1070528"/>
    <lineage>
        <taxon>unclassified sequences</taxon>
        <taxon>metagenomes</taxon>
        <taxon>organismal metagenomes</taxon>
    </lineage>
</organism>
<keyword evidence="1" id="KW-0812">Transmembrane</keyword>
<sequence length="324" mass="38264">MYDKIYRLIIIFVVLSTAGILYKRFQEKFKTDEDEAKYRMIEKYLLHQNKSIKEKPILWIFNDYDVNQRSWESFGTRNSKKLNAPYIESCVESIIKHCHKSFNIVLIDDNSFDKILPEWCIDISKITAPIKKHIRLLGLAKLLHYYGGMLLPNSTIVMKDLLPIYKSGLLDKDFFTVETTNRNVTSDNVDFFPNVDLMACVKNSKTMGEFVMYLENLNSIDYTNEMDFLGQANRWLFKGILEKKIFLMNGQIFGTKDKYNKNILIEDLLGESYVHFDNDFYAIYIPHEEVIKRSKYQWFSRLSKRQLYESNIIISKHLIVSHTS</sequence>
<name>A0A6C0CNL8_9ZZZZ</name>
<proteinExistence type="predicted"/>
<dbReference type="AlphaFoldDB" id="A0A6C0CNL8"/>
<keyword evidence="1" id="KW-1133">Transmembrane helix</keyword>
<evidence type="ECO:0008006" key="3">
    <source>
        <dbReference type="Google" id="ProtNLM"/>
    </source>
</evidence>
<feature type="transmembrane region" description="Helical" evidence="1">
    <location>
        <begin position="6"/>
        <end position="22"/>
    </location>
</feature>
<accession>A0A6C0CNL8</accession>
<keyword evidence="1" id="KW-0472">Membrane</keyword>